<reference evidence="4 5" key="1">
    <citation type="journal article" date="2014" name="Proc. Natl. Acad. Sci. U.S.A.">
        <title>Trajectory and genomic determinants of fungal-pathogen speciation and host adaptation.</title>
        <authorList>
            <person name="Hu X."/>
            <person name="Xiao G."/>
            <person name="Zheng P."/>
            <person name="Shang Y."/>
            <person name="Su Y."/>
            <person name="Zhang X."/>
            <person name="Liu X."/>
            <person name="Zhan S."/>
            <person name="St Leger R.J."/>
            <person name="Wang C."/>
        </authorList>
    </citation>
    <scope>NUCLEOTIDE SEQUENCE [LARGE SCALE GENOMIC DNA]</scope>
    <source>
        <strain evidence="4 5">ARSEF 1941</strain>
    </source>
</reference>
<evidence type="ECO:0000313" key="4">
    <source>
        <dbReference type="EMBL" id="KHN95018.1"/>
    </source>
</evidence>
<protein>
    <submittedName>
        <fullName evidence="4">Phenylacetyl-CoA ligase</fullName>
    </submittedName>
</protein>
<dbReference type="STRING" id="1081103.A0A0B2WM41"/>
<name>A0A0B2WM41_METAS</name>
<dbReference type="Pfam" id="PF13193">
    <property type="entry name" value="AMP-binding_C"/>
    <property type="match status" value="1"/>
</dbReference>
<gene>
    <name evidence="4" type="ORF">MAM_07067</name>
</gene>
<dbReference type="GO" id="GO:0016405">
    <property type="term" value="F:CoA-ligase activity"/>
    <property type="evidence" value="ECO:0007669"/>
    <property type="project" value="TreeGrafter"/>
</dbReference>
<dbReference type="Proteomes" id="UP000030816">
    <property type="component" value="Unassembled WGS sequence"/>
</dbReference>
<sequence>MPFYPPSWVPQLPEIPDSISLETFMFDKRYGRHPVHQSRAPFTDGLTGRAYSILDVKERVDFLSRALSKELSFKTQQGSEWDKVVACFSLNCIDYLTLAWAVHRLGGILTCVNASYNAGELRFQLKDSGAKAVFTCLPLLKTTMEAVEGIGIPRLRIFLHELASSITSGLCNPGLQTTDDLIRAGAKLPSFKPADSDWRKGDGAKRIAFLCYSSGTSGLPKGVMISHRNVIANTIQFVVHGMPNREAIKKQLGGGDYTESCLGLLPMSHIYGLVVVCHVGPYRGDGVVVLPRYDFKLLLQTIQDFKIEMLYLVPPMILHMTKQADIVKQFDMSSVRAAFTGAAPLREDTAKDFLRVLPNVVLLQGYGLTETSTVVCKTVPEDIYLGGSGSLLPGYVARIVTPEGEEVEEYNKTGELWVHSPSVVVGYLNNKKATDETFVIADDGLRYMRTGDEALVMKSQEGNEHIFITDRIKELIKVKGHQVAPAELEGHLLTHPAVNDCAVIAVPAEREGEVPKAFVVKKPGVKGVDGDIIESIKKHVADHKSDYKRLRGGVEFVDAVPRNPSGKILRRLIRDTELAKAKRGQAKI</sequence>
<evidence type="ECO:0000313" key="5">
    <source>
        <dbReference type="Proteomes" id="UP000030816"/>
    </source>
</evidence>
<dbReference type="Pfam" id="PF00501">
    <property type="entry name" value="AMP-binding"/>
    <property type="match status" value="1"/>
</dbReference>
<feature type="domain" description="AMP-binding enzyme C-terminal" evidence="3">
    <location>
        <begin position="487"/>
        <end position="567"/>
    </location>
</feature>
<organism evidence="4 5">
    <name type="scientific">Metarhizium album (strain ARSEF 1941)</name>
    <dbReference type="NCBI Taxonomy" id="1081103"/>
    <lineage>
        <taxon>Eukaryota</taxon>
        <taxon>Fungi</taxon>
        <taxon>Dikarya</taxon>
        <taxon>Ascomycota</taxon>
        <taxon>Pezizomycotina</taxon>
        <taxon>Sordariomycetes</taxon>
        <taxon>Hypocreomycetidae</taxon>
        <taxon>Hypocreales</taxon>
        <taxon>Clavicipitaceae</taxon>
        <taxon>Metarhizium</taxon>
    </lineage>
</organism>
<dbReference type="InterPro" id="IPR042099">
    <property type="entry name" value="ANL_N_sf"/>
</dbReference>
<dbReference type="PROSITE" id="PS00455">
    <property type="entry name" value="AMP_BINDING"/>
    <property type="match status" value="1"/>
</dbReference>
<dbReference type="InterPro" id="IPR000873">
    <property type="entry name" value="AMP-dep_synth/lig_dom"/>
</dbReference>
<dbReference type="InterPro" id="IPR025110">
    <property type="entry name" value="AMP-bd_C"/>
</dbReference>
<dbReference type="FunFam" id="3.30.300.30:FF:000007">
    <property type="entry name" value="4-coumarate--CoA ligase 2"/>
    <property type="match status" value="1"/>
</dbReference>
<dbReference type="RefSeq" id="XP_040676084.1">
    <property type="nucleotide sequence ID" value="XM_040825865.1"/>
</dbReference>
<dbReference type="GeneID" id="63741522"/>
<evidence type="ECO:0000259" key="3">
    <source>
        <dbReference type="Pfam" id="PF13193"/>
    </source>
</evidence>
<dbReference type="InterPro" id="IPR045851">
    <property type="entry name" value="AMP-bd_C_sf"/>
</dbReference>
<dbReference type="PANTHER" id="PTHR24096">
    <property type="entry name" value="LONG-CHAIN-FATTY-ACID--COA LIGASE"/>
    <property type="match status" value="1"/>
</dbReference>
<feature type="domain" description="AMP-dependent synthetase/ligase" evidence="2">
    <location>
        <begin position="48"/>
        <end position="428"/>
    </location>
</feature>
<dbReference type="HOGENOM" id="CLU_000022_59_2_1"/>
<dbReference type="EMBL" id="AZHE01000027">
    <property type="protein sequence ID" value="KHN95018.1"/>
    <property type="molecule type" value="Genomic_DNA"/>
</dbReference>
<dbReference type="AlphaFoldDB" id="A0A0B2WM41"/>
<dbReference type="Gene3D" id="3.30.300.30">
    <property type="match status" value="1"/>
</dbReference>
<evidence type="ECO:0000259" key="2">
    <source>
        <dbReference type="Pfam" id="PF00501"/>
    </source>
</evidence>
<proteinExistence type="inferred from homology"/>
<dbReference type="OrthoDB" id="6509636at2759"/>
<dbReference type="SUPFAM" id="SSF56801">
    <property type="entry name" value="Acetyl-CoA synthetase-like"/>
    <property type="match status" value="1"/>
</dbReference>
<evidence type="ECO:0000256" key="1">
    <source>
        <dbReference type="ARBA" id="ARBA00006432"/>
    </source>
</evidence>
<accession>A0A0B2WM41</accession>
<dbReference type="Gene3D" id="3.40.50.12780">
    <property type="entry name" value="N-terminal domain of ligase-like"/>
    <property type="match status" value="1"/>
</dbReference>
<comment type="similarity">
    <text evidence="1">Belongs to the ATP-dependent AMP-binding enzyme family.</text>
</comment>
<comment type="caution">
    <text evidence="4">The sequence shown here is derived from an EMBL/GenBank/DDBJ whole genome shotgun (WGS) entry which is preliminary data.</text>
</comment>
<dbReference type="InterPro" id="IPR020845">
    <property type="entry name" value="AMP-binding_CS"/>
</dbReference>
<keyword evidence="5" id="KW-1185">Reference proteome</keyword>
<dbReference type="PANTHER" id="PTHR24096:SF422">
    <property type="entry name" value="BCDNA.GH02901"/>
    <property type="match status" value="1"/>
</dbReference>
<keyword evidence="4" id="KW-0436">Ligase</keyword>